<dbReference type="SMART" id="SM00420">
    <property type="entry name" value="HTH_DEOR"/>
    <property type="match status" value="1"/>
</dbReference>
<dbReference type="InterPro" id="IPR036390">
    <property type="entry name" value="WH_DNA-bd_sf"/>
</dbReference>
<dbReference type="Gene3D" id="3.40.50.1360">
    <property type="match status" value="1"/>
</dbReference>
<sequence>MKVAQRHQAILDLLEGCDANVERLSAALCVSEVTIRRDLNTLARERRLVRTYGGAAALMGGYEPEVSLEGRKAAQQEEKAALALAAVAHIKPGDSIMLDGGTTCAAFARRLTAIPNLHVITGNLLVVGTLAAAEGVRITLLGGELRTTSMSTLGPLAVLALDRLSIDTAFLSADGVLASHGLCEATAEQAYLKERIIERTSEVIVLADASKLGRARQHHWTPLTRSWRLMTTALSSAEQLAPFRAMSRISVEVVPIAP</sequence>
<dbReference type="InterPro" id="IPR001034">
    <property type="entry name" value="DeoR_HTH"/>
</dbReference>
<reference evidence="5" key="1">
    <citation type="submission" date="2022-11" db="EMBL/GenBank/DDBJ databases">
        <title>Robbsia betulipollinis sp. nov., isolated from pollen of birch (Betula pendula).</title>
        <authorList>
            <person name="Shi H."/>
            <person name="Ambika Manirajan B."/>
            <person name="Ratering S."/>
            <person name="Geissler-Plaum R."/>
            <person name="Schnell S."/>
        </authorList>
    </citation>
    <scope>NUCLEOTIDE SEQUENCE</scope>
    <source>
        <strain evidence="5">Bb-Pol-6</strain>
    </source>
</reference>
<keyword evidence="3" id="KW-0804">Transcription</keyword>
<comment type="caution">
    <text evidence="5">The sequence shown here is derived from an EMBL/GenBank/DDBJ whole genome shotgun (WGS) entry which is preliminary data.</text>
</comment>
<keyword evidence="6" id="KW-1185">Reference proteome</keyword>
<dbReference type="PROSITE" id="PS51000">
    <property type="entry name" value="HTH_DEOR_2"/>
    <property type="match status" value="1"/>
</dbReference>
<keyword evidence="1" id="KW-0805">Transcription regulation</keyword>
<keyword evidence="2 5" id="KW-0238">DNA-binding</keyword>
<dbReference type="PRINTS" id="PR00037">
    <property type="entry name" value="HTHLACR"/>
</dbReference>
<dbReference type="InterPro" id="IPR050313">
    <property type="entry name" value="Carb_Metab_HTH_regulators"/>
</dbReference>
<dbReference type="RefSeq" id="WP_267845485.1">
    <property type="nucleotide sequence ID" value="NZ_JAPMXC010000001.1"/>
</dbReference>
<evidence type="ECO:0000256" key="2">
    <source>
        <dbReference type="ARBA" id="ARBA00023125"/>
    </source>
</evidence>
<dbReference type="SUPFAM" id="SSF46785">
    <property type="entry name" value="Winged helix' DNA-binding domain"/>
    <property type="match status" value="1"/>
</dbReference>
<dbReference type="SMART" id="SM01134">
    <property type="entry name" value="DeoRC"/>
    <property type="match status" value="1"/>
</dbReference>
<accession>A0ABT3ZI52</accession>
<feature type="domain" description="HTH deoR-type" evidence="4">
    <location>
        <begin position="2"/>
        <end position="57"/>
    </location>
</feature>
<dbReference type="SUPFAM" id="SSF100950">
    <property type="entry name" value="NagB/RpiA/CoA transferase-like"/>
    <property type="match status" value="1"/>
</dbReference>
<dbReference type="Proteomes" id="UP001082899">
    <property type="component" value="Unassembled WGS sequence"/>
</dbReference>
<dbReference type="InterPro" id="IPR014036">
    <property type="entry name" value="DeoR-like_C"/>
</dbReference>
<dbReference type="InterPro" id="IPR037171">
    <property type="entry name" value="NagB/RpiA_transferase-like"/>
</dbReference>
<dbReference type="Pfam" id="PF00455">
    <property type="entry name" value="DeoRC"/>
    <property type="match status" value="1"/>
</dbReference>
<dbReference type="PROSITE" id="PS00894">
    <property type="entry name" value="HTH_DEOR_1"/>
    <property type="match status" value="1"/>
</dbReference>
<evidence type="ECO:0000256" key="1">
    <source>
        <dbReference type="ARBA" id="ARBA00023015"/>
    </source>
</evidence>
<evidence type="ECO:0000313" key="6">
    <source>
        <dbReference type="Proteomes" id="UP001082899"/>
    </source>
</evidence>
<dbReference type="EMBL" id="JAPMXC010000001">
    <property type="protein sequence ID" value="MCY0386191.1"/>
    <property type="molecule type" value="Genomic_DNA"/>
</dbReference>
<evidence type="ECO:0000313" key="5">
    <source>
        <dbReference type="EMBL" id="MCY0386191.1"/>
    </source>
</evidence>
<name>A0ABT3ZI52_9BURK</name>
<evidence type="ECO:0000256" key="3">
    <source>
        <dbReference type="ARBA" id="ARBA00023163"/>
    </source>
</evidence>
<protein>
    <submittedName>
        <fullName evidence="5">DeoR/GlpR family DNA-binding transcription regulator</fullName>
    </submittedName>
</protein>
<organism evidence="5 6">
    <name type="scientific">Robbsia betulipollinis</name>
    <dbReference type="NCBI Taxonomy" id="2981849"/>
    <lineage>
        <taxon>Bacteria</taxon>
        <taxon>Pseudomonadati</taxon>
        <taxon>Pseudomonadota</taxon>
        <taxon>Betaproteobacteria</taxon>
        <taxon>Burkholderiales</taxon>
        <taxon>Burkholderiaceae</taxon>
        <taxon>Robbsia</taxon>
    </lineage>
</organism>
<dbReference type="GO" id="GO:0003677">
    <property type="term" value="F:DNA binding"/>
    <property type="evidence" value="ECO:0007669"/>
    <property type="project" value="UniProtKB-KW"/>
</dbReference>
<dbReference type="PANTHER" id="PTHR30363">
    <property type="entry name" value="HTH-TYPE TRANSCRIPTIONAL REGULATOR SRLR-RELATED"/>
    <property type="match status" value="1"/>
</dbReference>
<dbReference type="PANTHER" id="PTHR30363:SF44">
    <property type="entry name" value="AGA OPERON TRANSCRIPTIONAL REPRESSOR-RELATED"/>
    <property type="match status" value="1"/>
</dbReference>
<evidence type="ECO:0000259" key="4">
    <source>
        <dbReference type="PROSITE" id="PS51000"/>
    </source>
</evidence>
<dbReference type="Pfam" id="PF08220">
    <property type="entry name" value="HTH_DeoR"/>
    <property type="match status" value="1"/>
</dbReference>
<dbReference type="InterPro" id="IPR018356">
    <property type="entry name" value="Tscrpt_reg_HTH_DeoR_CS"/>
</dbReference>
<proteinExistence type="predicted"/>
<gene>
    <name evidence="5" type="ORF">OVY01_02795</name>
</gene>